<keyword evidence="6" id="KW-0407">Ion channel</keyword>
<dbReference type="GO" id="GO:0099590">
    <property type="term" value="P:neurotransmitter receptor internalization"/>
    <property type="evidence" value="ECO:0007669"/>
    <property type="project" value="TreeGrafter"/>
</dbReference>
<evidence type="ECO:0000256" key="3">
    <source>
        <dbReference type="ARBA" id="ARBA00022692"/>
    </source>
</evidence>
<dbReference type="RefSeq" id="XP_010779797.1">
    <property type="nucleotide sequence ID" value="XM_010781495.1"/>
</dbReference>
<comment type="similarity">
    <text evidence="2 6">Belongs to the PMP-22/EMP/MP20 family. CACNG subfamily.</text>
</comment>
<keyword evidence="6" id="KW-0109">Calcium transport</keyword>
<feature type="compositionally biased region" description="Polar residues" evidence="7">
    <location>
        <begin position="254"/>
        <end position="267"/>
    </location>
</feature>
<dbReference type="InterPro" id="IPR005422">
    <property type="entry name" value="VDCC_g2su"/>
</dbReference>
<dbReference type="GO" id="GO:0098943">
    <property type="term" value="P:neurotransmitter receptor transport, postsynaptic endosome to lysosome"/>
    <property type="evidence" value="ECO:0007669"/>
    <property type="project" value="TreeGrafter"/>
</dbReference>
<gene>
    <name evidence="9" type="primary">cacng2a</name>
</gene>
<name>A0A6I9NUN0_9TELE</name>
<dbReference type="PANTHER" id="PTHR12107:SF1">
    <property type="entry name" value="VOLTAGE-DEPENDENT CALCIUM CHANNEL GAMMA-2 SUBUNIT"/>
    <property type="match status" value="1"/>
</dbReference>
<keyword evidence="4 6" id="KW-1133">Transmembrane helix</keyword>
<proteinExistence type="inferred from homology"/>
<keyword evidence="6" id="KW-0106">Calcium</keyword>
<evidence type="ECO:0000313" key="9">
    <source>
        <dbReference type="RefSeq" id="XP_010779797.1"/>
    </source>
</evidence>
<keyword evidence="8" id="KW-1185">Reference proteome</keyword>
<dbReference type="KEGG" id="ncc:104954393"/>
<protein>
    <recommendedName>
        <fullName evidence="6">Voltage-dependent calcium channel gamma-2 subunit</fullName>
    </recommendedName>
</protein>
<dbReference type="Proteomes" id="UP000504611">
    <property type="component" value="Unplaced"/>
</dbReference>
<comment type="caution">
    <text evidence="6">Lacks conserved residue(s) required for the propagation of feature annotation.</text>
</comment>
<evidence type="ECO:0000256" key="4">
    <source>
        <dbReference type="ARBA" id="ARBA00022989"/>
    </source>
</evidence>
<dbReference type="OrthoDB" id="9990458at2759"/>
<evidence type="ECO:0000256" key="2">
    <source>
        <dbReference type="ARBA" id="ARBA00007111"/>
    </source>
</evidence>
<organism evidence="8 9">
    <name type="scientific">Notothenia coriiceps</name>
    <name type="common">black rockcod</name>
    <dbReference type="NCBI Taxonomy" id="8208"/>
    <lineage>
        <taxon>Eukaryota</taxon>
        <taxon>Metazoa</taxon>
        <taxon>Chordata</taxon>
        <taxon>Craniata</taxon>
        <taxon>Vertebrata</taxon>
        <taxon>Euteleostomi</taxon>
        <taxon>Actinopterygii</taxon>
        <taxon>Neopterygii</taxon>
        <taxon>Teleostei</taxon>
        <taxon>Neoteleostei</taxon>
        <taxon>Acanthomorphata</taxon>
        <taxon>Eupercaria</taxon>
        <taxon>Perciformes</taxon>
        <taxon>Notothenioidei</taxon>
        <taxon>Nototheniidae</taxon>
        <taxon>Notothenia</taxon>
    </lineage>
</organism>
<evidence type="ECO:0000256" key="1">
    <source>
        <dbReference type="ARBA" id="ARBA00004141"/>
    </source>
</evidence>
<dbReference type="CTD" id="393614"/>
<dbReference type="AlphaFoldDB" id="A0A6I9NUN0"/>
<sequence>MVPGVDEEVLAVRHDGHSRVRLLLCERPTNSGKRGDPLVLTTQTLERVSPGKKGHQSGLDPLSHLRTVFVSQLPAVMQPPPSVQRLSSGRLSNIIGIIVYISANAGDPSKSDSKKNSYSYGWSFYFGALSFIMAEMVGVLAVHMFIDRHRQLRIGARAADYLQGSAITRIPSYRYRYRRRSRSSSRSTDPSHSRDTSPVGLKGFSALPSTEISMYTLPRDTLKSSGTPTATYNSERDHTFLQVHNSIQKDLKDSSQTNTANRRTTPV</sequence>
<feature type="transmembrane region" description="Helical" evidence="6">
    <location>
        <begin position="123"/>
        <end position="146"/>
    </location>
</feature>
<evidence type="ECO:0000256" key="5">
    <source>
        <dbReference type="ARBA" id="ARBA00023136"/>
    </source>
</evidence>
<comment type="subcellular location">
    <subcellularLocation>
        <location evidence="1 6">Membrane</location>
        <topology evidence="1 6">Multi-pass membrane protein</topology>
    </subcellularLocation>
</comment>
<dbReference type="GO" id="GO:0016247">
    <property type="term" value="F:channel regulator activity"/>
    <property type="evidence" value="ECO:0007669"/>
    <property type="project" value="TreeGrafter"/>
</dbReference>
<dbReference type="GO" id="GO:0051968">
    <property type="term" value="P:positive regulation of synaptic transmission, glutamatergic"/>
    <property type="evidence" value="ECO:0007669"/>
    <property type="project" value="TreeGrafter"/>
</dbReference>
<dbReference type="Pfam" id="PF00822">
    <property type="entry name" value="PMP22_Claudin"/>
    <property type="match status" value="1"/>
</dbReference>
<accession>A0A6I9NUN0</accession>
<dbReference type="GO" id="GO:0005891">
    <property type="term" value="C:voltage-gated calcium channel complex"/>
    <property type="evidence" value="ECO:0007669"/>
    <property type="project" value="InterPro"/>
</dbReference>
<evidence type="ECO:0000256" key="6">
    <source>
        <dbReference type="RuleBase" id="RU363085"/>
    </source>
</evidence>
<dbReference type="Gene3D" id="1.20.140.150">
    <property type="match status" value="1"/>
</dbReference>
<dbReference type="GO" id="GO:0032281">
    <property type="term" value="C:AMPA glutamate receptor complex"/>
    <property type="evidence" value="ECO:0007669"/>
    <property type="project" value="TreeGrafter"/>
</dbReference>
<keyword evidence="6" id="KW-0851">Voltage-gated channel</keyword>
<keyword evidence="6" id="KW-0813">Transport</keyword>
<dbReference type="GO" id="GO:0098970">
    <property type="term" value="P:postsynaptic neurotransmitter receptor diffusion trapping"/>
    <property type="evidence" value="ECO:0007669"/>
    <property type="project" value="TreeGrafter"/>
</dbReference>
<dbReference type="InterPro" id="IPR008368">
    <property type="entry name" value="VDCC_gsu"/>
</dbReference>
<dbReference type="PANTHER" id="PTHR12107">
    <property type="entry name" value="VOLTAGE-DEPENDENT CALCIUM CHANNEL GAMMA SUBUNIT"/>
    <property type="match status" value="1"/>
</dbReference>
<evidence type="ECO:0000256" key="7">
    <source>
        <dbReference type="SAM" id="MobiDB-lite"/>
    </source>
</evidence>
<keyword evidence="5 6" id="KW-0472">Membrane</keyword>
<keyword evidence="6" id="KW-0107">Calcium channel</keyword>
<dbReference type="GO" id="GO:0019226">
    <property type="term" value="P:transmission of nerve impulse"/>
    <property type="evidence" value="ECO:0007669"/>
    <property type="project" value="TreeGrafter"/>
</dbReference>
<feature type="region of interest" description="Disordered" evidence="7">
    <location>
        <begin position="217"/>
        <end position="267"/>
    </location>
</feature>
<dbReference type="InterPro" id="IPR051072">
    <property type="entry name" value="CACNG_subunit"/>
</dbReference>
<keyword evidence="6" id="KW-0406">Ion transport</keyword>
<dbReference type="PRINTS" id="PR01602">
    <property type="entry name" value="VDCCGAMMA2"/>
</dbReference>
<keyword evidence="3 6" id="KW-0812">Transmembrane</keyword>
<feature type="compositionally biased region" description="Polar residues" evidence="7">
    <location>
        <begin position="223"/>
        <end position="233"/>
    </location>
</feature>
<dbReference type="PRINTS" id="PR01792">
    <property type="entry name" value="VDCCGAMMA"/>
</dbReference>
<reference evidence="9" key="1">
    <citation type="submission" date="2025-08" db="UniProtKB">
        <authorList>
            <consortium name="RefSeq"/>
        </authorList>
    </citation>
    <scope>IDENTIFICATION</scope>
    <source>
        <tissue evidence="9">Muscle</tissue>
    </source>
</reference>
<evidence type="ECO:0000313" key="8">
    <source>
        <dbReference type="Proteomes" id="UP000504611"/>
    </source>
</evidence>
<dbReference type="GO" id="GO:0098839">
    <property type="term" value="C:postsynaptic density membrane"/>
    <property type="evidence" value="ECO:0007669"/>
    <property type="project" value="TreeGrafter"/>
</dbReference>
<dbReference type="InterPro" id="IPR004031">
    <property type="entry name" value="PMP22/EMP/MP20/Claudin"/>
</dbReference>
<dbReference type="GO" id="GO:0005245">
    <property type="term" value="F:voltage-gated calcium channel activity"/>
    <property type="evidence" value="ECO:0007669"/>
    <property type="project" value="InterPro"/>
</dbReference>
<feature type="region of interest" description="Disordered" evidence="7">
    <location>
        <begin position="177"/>
        <end position="204"/>
    </location>
</feature>
<comment type="function">
    <text evidence="6">Regulates the trafficking and gating properties of AMPA-selective glutamate receptors (AMPARs). Promotes their targeting to the cell membrane and synapses and modulates their gating properties by slowing their rates of activation, deactivation and desensitization. Does not show subunit-specific AMPA receptor regulation and regulates all AMPAR subunits. Thought to stabilize the calcium channel in an inactivated (closed) state.</text>
</comment>